<feature type="compositionally biased region" description="Polar residues" evidence="1">
    <location>
        <begin position="11"/>
        <end position="20"/>
    </location>
</feature>
<evidence type="ECO:0000313" key="2">
    <source>
        <dbReference type="EMBL" id="GFR59615.1"/>
    </source>
</evidence>
<name>A0AAV4EFR1_9GAST</name>
<keyword evidence="2" id="KW-0255">Endonuclease</keyword>
<dbReference type="Proteomes" id="UP000762676">
    <property type="component" value="Unassembled WGS sequence"/>
</dbReference>
<protein>
    <submittedName>
        <fullName evidence="2">Endonuclease-reverse transcriptase</fullName>
    </submittedName>
</protein>
<feature type="region of interest" description="Disordered" evidence="1">
    <location>
        <begin position="1"/>
        <end position="39"/>
    </location>
</feature>
<organism evidence="2 3">
    <name type="scientific">Elysia marginata</name>
    <dbReference type="NCBI Taxonomy" id="1093978"/>
    <lineage>
        <taxon>Eukaryota</taxon>
        <taxon>Metazoa</taxon>
        <taxon>Spiralia</taxon>
        <taxon>Lophotrochozoa</taxon>
        <taxon>Mollusca</taxon>
        <taxon>Gastropoda</taxon>
        <taxon>Heterobranchia</taxon>
        <taxon>Euthyneura</taxon>
        <taxon>Panpulmonata</taxon>
        <taxon>Sacoglossa</taxon>
        <taxon>Placobranchoidea</taxon>
        <taxon>Plakobranchidae</taxon>
        <taxon>Elysia</taxon>
    </lineage>
</organism>
<accession>A0AAV4EFR1</accession>
<evidence type="ECO:0000256" key="1">
    <source>
        <dbReference type="SAM" id="MobiDB-lite"/>
    </source>
</evidence>
<comment type="caution">
    <text evidence="2">The sequence shown here is derived from an EMBL/GenBank/DDBJ whole genome shotgun (WGS) entry which is preliminary data.</text>
</comment>
<dbReference type="EMBL" id="BMAT01003644">
    <property type="protein sequence ID" value="GFR59615.1"/>
    <property type="molecule type" value="Genomic_DNA"/>
</dbReference>
<dbReference type="InterPro" id="IPR036691">
    <property type="entry name" value="Endo/exonu/phosph_ase_sf"/>
</dbReference>
<proteinExistence type="predicted"/>
<keyword evidence="3" id="KW-1185">Reference proteome</keyword>
<dbReference type="AlphaFoldDB" id="A0AAV4EFR1"/>
<sequence length="138" mass="15883">MWIPPQGDYLETQTRTSRNSPIDEAPQRNPFHGRYGAEGGRRSTAIINIATYNVRTLSHPDDLDRLQEQLEDFNWSILGLCETKRKGEGLTELKDGTWTYDVEKKPEEDQSLQIIQVYAPTPSYDDADIDIFYDDLES</sequence>
<dbReference type="SUPFAM" id="SSF56219">
    <property type="entry name" value="DNase I-like"/>
    <property type="match status" value="1"/>
</dbReference>
<gene>
    <name evidence="2" type="ORF">ElyMa_001799900</name>
</gene>
<keyword evidence="2" id="KW-0378">Hydrolase</keyword>
<keyword evidence="2" id="KW-0540">Nuclease</keyword>
<dbReference type="Gene3D" id="3.60.10.10">
    <property type="entry name" value="Endonuclease/exonuclease/phosphatase"/>
    <property type="match status" value="1"/>
</dbReference>
<dbReference type="GO" id="GO:0004519">
    <property type="term" value="F:endonuclease activity"/>
    <property type="evidence" value="ECO:0007669"/>
    <property type="project" value="UniProtKB-KW"/>
</dbReference>
<evidence type="ECO:0000313" key="3">
    <source>
        <dbReference type="Proteomes" id="UP000762676"/>
    </source>
</evidence>
<reference evidence="2 3" key="1">
    <citation type="journal article" date="2021" name="Elife">
        <title>Chloroplast acquisition without the gene transfer in kleptoplastic sea slugs, Plakobranchus ocellatus.</title>
        <authorList>
            <person name="Maeda T."/>
            <person name="Takahashi S."/>
            <person name="Yoshida T."/>
            <person name="Shimamura S."/>
            <person name="Takaki Y."/>
            <person name="Nagai Y."/>
            <person name="Toyoda A."/>
            <person name="Suzuki Y."/>
            <person name="Arimoto A."/>
            <person name="Ishii H."/>
            <person name="Satoh N."/>
            <person name="Nishiyama T."/>
            <person name="Hasebe M."/>
            <person name="Maruyama T."/>
            <person name="Minagawa J."/>
            <person name="Obokata J."/>
            <person name="Shigenobu S."/>
        </authorList>
    </citation>
    <scope>NUCLEOTIDE SEQUENCE [LARGE SCALE GENOMIC DNA]</scope>
</reference>